<comment type="caution">
    <text evidence="2">The sequence shown here is derived from an EMBL/GenBank/DDBJ whole genome shotgun (WGS) entry which is preliminary data.</text>
</comment>
<proteinExistence type="predicted"/>
<dbReference type="EMBL" id="LBIC01000003">
    <property type="protein sequence ID" value="KKW92676.1"/>
    <property type="molecule type" value="Genomic_DNA"/>
</dbReference>
<accession>A0A0M3AUV5</accession>
<dbReference type="InterPro" id="IPR003615">
    <property type="entry name" value="HNH_nuc"/>
</dbReference>
<name>A0A0M3AUV5_9SPHN</name>
<sequence length="181" mass="21061">MAKSHLPPADYLRNLLRYDPETGKLLWKARASDRFPNVRRWKRWNTMFANAPALYTLHATGYLSGSIDGRTCYAHRVIWKMVHGVDAETIDHINGDRTDNRLSNLRCVSQRENCRNSSRHNDNISGVTGVSFYRNRWVATIWDGERNIYLGRFKNIEDARSARKVAEITYGFHPNHGRIRT</sequence>
<keyword evidence="3" id="KW-1185">Reference proteome</keyword>
<feature type="domain" description="HNH nuclease" evidence="1">
    <location>
        <begin position="72"/>
        <end position="113"/>
    </location>
</feature>
<dbReference type="AlphaFoldDB" id="A0A0M3AUV5"/>
<evidence type="ECO:0000259" key="1">
    <source>
        <dbReference type="Pfam" id="PF13392"/>
    </source>
</evidence>
<dbReference type="RefSeq" id="WP_046762892.1">
    <property type="nucleotide sequence ID" value="NZ_LBIC01000003.1"/>
</dbReference>
<dbReference type="GO" id="GO:0003677">
    <property type="term" value="F:DNA binding"/>
    <property type="evidence" value="ECO:0007669"/>
    <property type="project" value="InterPro"/>
</dbReference>
<dbReference type="Gene3D" id="3.90.75.20">
    <property type="match status" value="1"/>
</dbReference>
<reference evidence="2 3" key="1">
    <citation type="submission" date="2015-04" db="EMBL/GenBank/DDBJ databases">
        <title>Genome sequence of aromatic hydrocarbons-degrading Sphingobium chungbukense DJ77.</title>
        <authorList>
            <person name="Kim Y.-C."/>
            <person name="Chae J.-C."/>
        </authorList>
    </citation>
    <scope>NUCLEOTIDE SEQUENCE [LARGE SCALE GENOMIC DNA]</scope>
    <source>
        <strain evidence="2 3">DJ77</strain>
    </source>
</reference>
<evidence type="ECO:0000313" key="3">
    <source>
        <dbReference type="Proteomes" id="UP000033874"/>
    </source>
</evidence>
<dbReference type="Proteomes" id="UP000033874">
    <property type="component" value="Unassembled WGS sequence"/>
</dbReference>
<gene>
    <name evidence="2" type="ORF">YP76_07010</name>
</gene>
<dbReference type="InterPro" id="IPR016177">
    <property type="entry name" value="DNA-bd_dom_sf"/>
</dbReference>
<dbReference type="STRING" id="56193.YP76_07010"/>
<organism evidence="2 3">
    <name type="scientific">Sphingobium chungbukense</name>
    <dbReference type="NCBI Taxonomy" id="56193"/>
    <lineage>
        <taxon>Bacteria</taxon>
        <taxon>Pseudomonadati</taxon>
        <taxon>Pseudomonadota</taxon>
        <taxon>Alphaproteobacteria</taxon>
        <taxon>Sphingomonadales</taxon>
        <taxon>Sphingomonadaceae</taxon>
        <taxon>Sphingobium</taxon>
    </lineage>
</organism>
<dbReference type="InterPro" id="IPR044925">
    <property type="entry name" value="His-Me_finger_sf"/>
</dbReference>
<evidence type="ECO:0000313" key="2">
    <source>
        <dbReference type="EMBL" id="KKW92676.1"/>
    </source>
</evidence>
<dbReference type="SUPFAM" id="SSF54171">
    <property type="entry name" value="DNA-binding domain"/>
    <property type="match status" value="1"/>
</dbReference>
<protein>
    <recommendedName>
        <fullName evidence="1">HNH nuclease domain-containing protein</fullName>
    </recommendedName>
</protein>
<dbReference type="SUPFAM" id="SSF54060">
    <property type="entry name" value="His-Me finger endonucleases"/>
    <property type="match status" value="1"/>
</dbReference>
<dbReference type="Pfam" id="PF13392">
    <property type="entry name" value="HNH_3"/>
    <property type="match status" value="1"/>
</dbReference>
<dbReference type="PATRIC" id="fig|56193.3.peg.1451"/>